<dbReference type="EMBL" id="JAZDWU010000008">
    <property type="protein sequence ID" value="KAK9993721.1"/>
    <property type="molecule type" value="Genomic_DNA"/>
</dbReference>
<evidence type="ECO:0000256" key="1">
    <source>
        <dbReference type="SAM" id="MobiDB-lite"/>
    </source>
</evidence>
<evidence type="ECO:0000313" key="3">
    <source>
        <dbReference type="Proteomes" id="UP001459277"/>
    </source>
</evidence>
<protein>
    <submittedName>
        <fullName evidence="2">Uncharacterized protein</fullName>
    </submittedName>
</protein>
<feature type="non-terminal residue" evidence="2">
    <location>
        <position position="1"/>
    </location>
</feature>
<sequence length="278" mass="31003">KLGHDGKHCSLGCESQSQDHQYGEWLRAGSVSKGTSNEIKGGGSRSKETLSGRDTGIRSQSSAEDLDLSGQRRNDIQKIGGICNLENMEVIRKERHDGGSEAHAQKMWRTNEEGVISVGQTIKPNNAEIEVTSPLKTKIKDDSKENGEVELGLSKGKIGTTKGKWKKIAREIGKAHDVIMKSQELSVGMKRIENMDIWQKMKIQNNRKALNAMVLQDRNGMIGKEIKRLRSEINDLLDSYGTKKVKSTVVWARGSQYKVLSFKSHSNEKEKHDYKAIG</sequence>
<keyword evidence="3" id="KW-1185">Reference proteome</keyword>
<dbReference type="AlphaFoldDB" id="A0AAW2C675"/>
<name>A0AAW2C675_9ROSI</name>
<organism evidence="2 3">
    <name type="scientific">Lithocarpus litseifolius</name>
    <dbReference type="NCBI Taxonomy" id="425828"/>
    <lineage>
        <taxon>Eukaryota</taxon>
        <taxon>Viridiplantae</taxon>
        <taxon>Streptophyta</taxon>
        <taxon>Embryophyta</taxon>
        <taxon>Tracheophyta</taxon>
        <taxon>Spermatophyta</taxon>
        <taxon>Magnoliopsida</taxon>
        <taxon>eudicotyledons</taxon>
        <taxon>Gunneridae</taxon>
        <taxon>Pentapetalae</taxon>
        <taxon>rosids</taxon>
        <taxon>fabids</taxon>
        <taxon>Fagales</taxon>
        <taxon>Fagaceae</taxon>
        <taxon>Lithocarpus</taxon>
    </lineage>
</organism>
<accession>A0AAW2C675</accession>
<evidence type="ECO:0000313" key="2">
    <source>
        <dbReference type="EMBL" id="KAK9993721.1"/>
    </source>
</evidence>
<feature type="region of interest" description="Disordered" evidence="1">
    <location>
        <begin position="24"/>
        <end position="71"/>
    </location>
</feature>
<gene>
    <name evidence="2" type="ORF">SO802_023424</name>
</gene>
<comment type="caution">
    <text evidence="2">The sequence shown here is derived from an EMBL/GenBank/DDBJ whole genome shotgun (WGS) entry which is preliminary data.</text>
</comment>
<dbReference type="Proteomes" id="UP001459277">
    <property type="component" value="Unassembled WGS sequence"/>
</dbReference>
<proteinExistence type="predicted"/>
<reference evidence="2 3" key="1">
    <citation type="submission" date="2024-01" db="EMBL/GenBank/DDBJ databases">
        <title>A telomere-to-telomere, gap-free genome of sweet tea (Lithocarpus litseifolius).</title>
        <authorList>
            <person name="Zhou J."/>
        </authorList>
    </citation>
    <scope>NUCLEOTIDE SEQUENCE [LARGE SCALE GENOMIC DNA]</scope>
    <source>
        <strain evidence="2">Zhou-2022a</strain>
        <tissue evidence="2">Leaf</tissue>
    </source>
</reference>